<evidence type="ECO:0000256" key="1">
    <source>
        <dbReference type="SAM" id="MobiDB-lite"/>
    </source>
</evidence>
<dbReference type="EMBL" id="AGNL01045882">
    <property type="protein sequence ID" value="EJK48401.1"/>
    <property type="molecule type" value="Genomic_DNA"/>
</dbReference>
<comment type="caution">
    <text evidence="2">The sequence shown here is derived from an EMBL/GenBank/DDBJ whole genome shotgun (WGS) entry which is preliminary data.</text>
</comment>
<feature type="compositionally biased region" description="Polar residues" evidence="1">
    <location>
        <begin position="63"/>
        <end position="73"/>
    </location>
</feature>
<proteinExistence type="predicted"/>
<accession>K0RHH0</accession>
<feature type="region of interest" description="Disordered" evidence="1">
    <location>
        <begin position="55"/>
        <end position="79"/>
    </location>
</feature>
<dbReference type="AlphaFoldDB" id="K0RHH0"/>
<name>K0RHH0_THAOC</name>
<reference evidence="2 3" key="1">
    <citation type="journal article" date="2012" name="Genome Biol.">
        <title>Genome and low-iron response of an oceanic diatom adapted to chronic iron limitation.</title>
        <authorList>
            <person name="Lommer M."/>
            <person name="Specht M."/>
            <person name="Roy A.S."/>
            <person name="Kraemer L."/>
            <person name="Andreson R."/>
            <person name="Gutowska M.A."/>
            <person name="Wolf J."/>
            <person name="Bergner S.V."/>
            <person name="Schilhabel M.B."/>
            <person name="Klostermeier U.C."/>
            <person name="Beiko R.G."/>
            <person name="Rosenstiel P."/>
            <person name="Hippler M."/>
            <person name="Laroche J."/>
        </authorList>
    </citation>
    <scope>NUCLEOTIDE SEQUENCE [LARGE SCALE GENOMIC DNA]</scope>
    <source>
        <strain evidence="2 3">CCMP1005</strain>
    </source>
</reference>
<gene>
    <name evidence="2" type="ORF">THAOC_32802</name>
</gene>
<evidence type="ECO:0000313" key="3">
    <source>
        <dbReference type="Proteomes" id="UP000266841"/>
    </source>
</evidence>
<dbReference type="Proteomes" id="UP000266841">
    <property type="component" value="Unassembled WGS sequence"/>
</dbReference>
<evidence type="ECO:0000313" key="2">
    <source>
        <dbReference type="EMBL" id="EJK48401.1"/>
    </source>
</evidence>
<organism evidence="2 3">
    <name type="scientific">Thalassiosira oceanica</name>
    <name type="common">Marine diatom</name>
    <dbReference type="NCBI Taxonomy" id="159749"/>
    <lineage>
        <taxon>Eukaryota</taxon>
        <taxon>Sar</taxon>
        <taxon>Stramenopiles</taxon>
        <taxon>Ochrophyta</taxon>
        <taxon>Bacillariophyta</taxon>
        <taxon>Coscinodiscophyceae</taxon>
        <taxon>Thalassiosirophycidae</taxon>
        <taxon>Thalassiosirales</taxon>
        <taxon>Thalassiosiraceae</taxon>
        <taxon>Thalassiosira</taxon>
    </lineage>
</organism>
<feature type="region of interest" description="Disordered" evidence="1">
    <location>
        <begin position="19"/>
        <end position="39"/>
    </location>
</feature>
<protein>
    <submittedName>
        <fullName evidence="2">Uncharacterized protein</fullName>
    </submittedName>
</protein>
<keyword evidence="3" id="KW-1185">Reference proteome</keyword>
<sequence>MGVGVKDLVSGRDQIPLAIDAGNAGGEPPSDDRLAPSSPPLSLILLSVNSFPLSDGRPCPSFPAQSPSTTAASPQGRRRVARAVVGCEGGRVQPGGSFSTRAEMAGKG</sequence>